<dbReference type="InterPro" id="IPR023614">
    <property type="entry name" value="Porin_dom_sf"/>
</dbReference>
<keyword evidence="4" id="KW-1185">Reference proteome</keyword>
<evidence type="ECO:0000256" key="2">
    <source>
        <dbReference type="SAM" id="SignalP"/>
    </source>
</evidence>
<protein>
    <submittedName>
        <fullName evidence="3">Porin</fullName>
    </submittedName>
</protein>
<dbReference type="AlphaFoldDB" id="A0A2D2D7L9"/>
<evidence type="ECO:0000313" key="3">
    <source>
        <dbReference type="EMBL" id="ATQ71007.1"/>
    </source>
</evidence>
<gene>
    <name evidence="3" type="ORF">CQW49_24020</name>
</gene>
<dbReference type="STRING" id="595536.GCA_000178815_00006"/>
<name>A0A2D2D7L9_METT3</name>
<keyword evidence="3" id="KW-0614">Plasmid</keyword>
<dbReference type="Proteomes" id="UP000230709">
    <property type="component" value="Plasmid pOB3b3"/>
</dbReference>
<organism evidence="3 4">
    <name type="scientific">Methylosinus trichosporium (strain ATCC 35070 / NCIMB 11131 / UNIQEM 75 / OB3b)</name>
    <dbReference type="NCBI Taxonomy" id="595536"/>
    <lineage>
        <taxon>Bacteria</taxon>
        <taxon>Pseudomonadati</taxon>
        <taxon>Pseudomonadota</taxon>
        <taxon>Alphaproteobacteria</taxon>
        <taxon>Hyphomicrobiales</taxon>
        <taxon>Methylocystaceae</taxon>
        <taxon>Methylosinus</taxon>
    </lineage>
</organism>
<feature type="chain" id="PRO_5013682608" evidence="2">
    <location>
        <begin position="29"/>
        <end position="565"/>
    </location>
</feature>
<proteinExistence type="predicted"/>
<dbReference type="Pfam" id="PF07396">
    <property type="entry name" value="Porin_O_P"/>
    <property type="match status" value="1"/>
</dbReference>
<geneLocation type="plasmid" evidence="4">
    <name>pob3b3</name>
</geneLocation>
<evidence type="ECO:0000256" key="1">
    <source>
        <dbReference type="SAM" id="Coils"/>
    </source>
</evidence>
<keyword evidence="2" id="KW-0732">Signal</keyword>
<reference evidence="4" key="1">
    <citation type="submission" date="2017-10" db="EMBL/GenBank/DDBJ databases">
        <title>Completed PacBio SMRT sequence of Methylosinus trichosporium OB3b reveals presence of a third large plasmid.</title>
        <authorList>
            <person name="Charles T.C."/>
            <person name="Lynch M.D.J."/>
            <person name="Heil J.R."/>
            <person name="Cheng J."/>
        </authorList>
    </citation>
    <scope>NUCLEOTIDE SEQUENCE [LARGE SCALE GENOMIC DNA]</scope>
    <source>
        <strain evidence="4">OB3b</strain>
        <plasmid evidence="4">pob3b3</plasmid>
    </source>
</reference>
<feature type="coiled-coil region" evidence="1">
    <location>
        <begin position="23"/>
        <end position="57"/>
    </location>
</feature>
<sequence length="565" mass="60185">MSRALTRTAVVASAFAIAAATGSSAARADTAAIEARLRKLEAEIVKLRKEARDAKVAASTKTTNVANAATVQAIGATDPKLTPPPPPVFVSFKNGLFVETEDKAYSVKFGGRVLVDGGGAIQPETGLNSNVNFRQVWLQVEGRAARYWDYKLAYEFANTSAVGTLGGLRDAYLAFHHPALTVPVVNTPLTVMIGNQWGPNGLETINTFLYTDFMERSLVSDTFGAGRHLGASFSTYGSDWSVKGGVFSTSPQDKALAPAASNPVPDWVNSKAGWVATGGAQYFEVAGRATYAPVKDADKLIHLGLSGRYHQPNSSTGGNDDRNLLLGASTNMESNILRTNLLGTPDLSCGAVVVSAHPAVAGNCVRDAFFYGAEFVGSYGPLSIQAEYMGAHYDRRGSNILLANLAGNYAPGGTSQNFDGYYVYGTWYLTGESRAASYSVTNPNNPATFGQIKILKPLSAGGWGAWELGARFSSVNLNDGPYSGTTFQNLLASAPNAATRAYIANSSVVGGSEQDVTVGVNWYPDDGIRFMANWTHVTSLTAPWNRAYLNGAHPDTFLLRTQVYW</sequence>
<dbReference type="InterPro" id="IPR010870">
    <property type="entry name" value="Porin_O/P"/>
</dbReference>
<dbReference type="Gene3D" id="2.40.160.10">
    <property type="entry name" value="Porin"/>
    <property type="match status" value="1"/>
</dbReference>
<dbReference type="RefSeq" id="WP_003615118.1">
    <property type="nucleotide sequence ID" value="NZ_ADVE02000003.1"/>
</dbReference>
<dbReference type="KEGG" id="mtw:CQW49_24020"/>
<keyword evidence="1" id="KW-0175">Coiled coil</keyword>
<accession>A0A2D2D7L9</accession>
<dbReference type="EMBL" id="CP023740">
    <property type="protein sequence ID" value="ATQ71007.1"/>
    <property type="molecule type" value="Genomic_DNA"/>
</dbReference>
<feature type="signal peptide" evidence="2">
    <location>
        <begin position="1"/>
        <end position="28"/>
    </location>
</feature>
<evidence type="ECO:0000313" key="4">
    <source>
        <dbReference type="Proteomes" id="UP000230709"/>
    </source>
</evidence>